<evidence type="ECO:0000313" key="3">
    <source>
        <dbReference type="Proteomes" id="UP000027327"/>
    </source>
</evidence>
<keyword evidence="2" id="KW-0808">Transferase</keyword>
<dbReference type="SUPFAM" id="SSF53756">
    <property type="entry name" value="UDP-Glycosyltransferase/glycogen phosphorylase"/>
    <property type="match status" value="1"/>
</dbReference>
<dbReference type="EMBL" id="JMOD01000003">
    <property type="protein sequence ID" value="KCY22648.1"/>
    <property type="molecule type" value="Genomic_DNA"/>
</dbReference>
<name>A0A062IXL3_ACIBA</name>
<dbReference type="Proteomes" id="UP000027327">
    <property type="component" value="Unassembled WGS sequence"/>
</dbReference>
<evidence type="ECO:0000259" key="1">
    <source>
        <dbReference type="Pfam" id="PF13524"/>
    </source>
</evidence>
<evidence type="ECO:0000313" key="2">
    <source>
        <dbReference type="EMBL" id="KCY22648.1"/>
    </source>
</evidence>
<proteinExistence type="predicted"/>
<dbReference type="AlphaFoldDB" id="A0A062IXL3"/>
<sequence>MRHSSLKILHIANFKTDNNGLMFYNTDAKIQHGLIELGHYVHAFDYKYMVRKSNIFNTTSLSHKKTHQQLIELCQNVDFDLILIGHIHLPKELLKQLKAINQARVAMWFVDPINEPHRLDHFKEMHSEVDHVFVTTAGQHLQNLSEVCDHPVFAFTPNLSLHSIEYAREDWLKFDYDCIFCGSNSKYPEREQFINHLTEQLPEFRFKLGACLGQPSLFGHEYQVAVRNSLMGINYSKYNDIYMYSSDRLAQLTGMGCLVFTAQTPGLAELFPEDSVVHFQDTSDLLEKLKYYQQHPEKAVEIAQRGYALAHSIFEAKYILQQWLNLIDQQPLNSPWQKEIYQQGNRMIN</sequence>
<protein>
    <submittedName>
        <fullName evidence="2">Glycosyl transferases group 1 family protein</fullName>
    </submittedName>
</protein>
<dbReference type="InterPro" id="IPR055259">
    <property type="entry name" value="YkvP/CgeB_Glyco_trans-like"/>
</dbReference>
<feature type="domain" description="Spore protein YkvP/CgeB glycosyl transferase-like" evidence="1">
    <location>
        <begin position="190"/>
        <end position="324"/>
    </location>
</feature>
<reference evidence="2 3" key="1">
    <citation type="submission" date="2014-04" db="EMBL/GenBank/DDBJ databases">
        <title>Comparative genomics and transcriptomics to identify genetic mechanisms underlying the emergence of carbapenem resistant Acinetobacter baumannii (CRAb).</title>
        <authorList>
            <person name="Harris A.D."/>
            <person name="Johnson K.J."/>
            <person name="George J."/>
            <person name="Nadendla S."/>
            <person name="Daugherty S.C."/>
            <person name="Parankush S."/>
            <person name="Sadzewicz L."/>
            <person name="Tallon L."/>
            <person name="Sengamalay N."/>
            <person name="Hazen T.H."/>
            <person name="Rasko D.A."/>
        </authorList>
    </citation>
    <scope>NUCLEOTIDE SEQUENCE [LARGE SCALE GENOMIC DNA]</scope>
    <source>
        <strain evidence="2 3">21072</strain>
    </source>
</reference>
<dbReference type="PATRIC" id="fig|1310697.3.peg.276"/>
<accession>A0A062IXL3</accession>
<dbReference type="GO" id="GO:0016740">
    <property type="term" value="F:transferase activity"/>
    <property type="evidence" value="ECO:0007669"/>
    <property type="project" value="UniProtKB-KW"/>
</dbReference>
<gene>
    <name evidence="2" type="ORF">J596_0296</name>
</gene>
<dbReference type="Pfam" id="PF13524">
    <property type="entry name" value="Glyco_trans_1_2"/>
    <property type="match status" value="1"/>
</dbReference>
<organism evidence="2 3">
    <name type="scientific">Acinetobacter baumannii 21072</name>
    <dbReference type="NCBI Taxonomy" id="1310697"/>
    <lineage>
        <taxon>Bacteria</taxon>
        <taxon>Pseudomonadati</taxon>
        <taxon>Pseudomonadota</taxon>
        <taxon>Gammaproteobacteria</taxon>
        <taxon>Moraxellales</taxon>
        <taxon>Moraxellaceae</taxon>
        <taxon>Acinetobacter</taxon>
        <taxon>Acinetobacter calcoaceticus/baumannii complex</taxon>
    </lineage>
</organism>
<dbReference type="RefSeq" id="WP_002059998.1">
    <property type="nucleotide sequence ID" value="NZ_JMOD01000003.1"/>
</dbReference>
<comment type="caution">
    <text evidence="2">The sequence shown here is derived from an EMBL/GenBank/DDBJ whole genome shotgun (WGS) entry which is preliminary data.</text>
</comment>